<reference evidence="1" key="1">
    <citation type="submission" date="2023-10" db="EMBL/GenBank/DDBJ databases">
        <title>Screening of Alkalihalophilus pseudofirmusBZ-TG-HK211 and Its Alleviation of Salt Stress on Rapeseed Growth.</title>
        <authorList>
            <person name="Zhao B."/>
            <person name="Guo T."/>
        </authorList>
    </citation>
    <scope>NUCLEOTIDE SEQUENCE</scope>
    <source>
        <strain evidence="1">BZ-TG-HK211</strain>
    </source>
</reference>
<accession>A0AAJ2NRA0</accession>
<gene>
    <name evidence="1" type="ORF">RYX45_17595</name>
</gene>
<dbReference type="AlphaFoldDB" id="A0AAJ2NRA0"/>
<evidence type="ECO:0000313" key="2">
    <source>
        <dbReference type="Proteomes" id="UP001285636"/>
    </source>
</evidence>
<sequence>MGRLIKRIIKWAPIIYPIVRKFLNKRKQQKHTNPGSPRS</sequence>
<dbReference type="Proteomes" id="UP001285636">
    <property type="component" value="Unassembled WGS sequence"/>
</dbReference>
<evidence type="ECO:0000313" key="1">
    <source>
        <dbReference type="EMBL" id="MDV2887013.1"/>
    </source>
</evidence>
<dbReference type="EMBL" id="JAWJAY010000006">
    <property type="protein sequence ID" value="MDV2887013.1"/>
    <property type="molecule type" value="Genomic_DNA"/>
</dbReference>
<organism evidence="1 2">
    <name type="scientific">Alkalihalophilus pseudofirmus</name>
    <name type="common">Bacillus pseudofirmus</name>
    <dbReference type="NCBI Taxonomy" id="79885"/>
    <lineage>
        <taxon>Bacteria</taxon>
        <taxon>Bacillati</taxon>
        <taxon>Bacillota</taxon>
        <taxon>Bacilli</taxon>
        <taxon>Bacillales</taxon>
        <taxon>Bacillaceae</taxon>
        <taxon>Alkalihalophilus</taxon>
    </lineage>
</organism>
<name>A0AAJ2NRA0_ALKPS</name>
<comment type="caution">
    <text evidence="1">The sequence shown here is derived from an EMBL/GenBank/DDBJ whole genome shotgun (WGS) entry which is preliminary data.</text>
</comment>
<protein>
    <submittedName>
        <fullName evidence="1">Uncharacterized protein</fullName>
    </submittedName>
</protein>
<proteinExistence type="predicted"/>